<dbReference type="SUPFAM" id="SSF53686">
    <property type="entry name" value="Tryptophan synthase beta subunit-like PLP-dependent enzymes"/>
    <property type="match status" value="1"/>
</dbReference>
<dbReference type="EMBL" id="FTLW01000002">
    <property type="protein sequence ID" value="SIQ33826.1"/>
    <property type="molecule type" value="Genomic_DNA"/>
</dbReference>
<gene>
    <name evidence="6" type="ORF">SAMN05421546_1129</name>
</gene>
<protein>
    <submittedName>
        <fullName evidence="6">L-threonine ammonia-lyase</fullName>
    </submittedName>
</protein>
<dbReference type="STRING" id="1604334.SAMN05421546_1129"/>
<evidence type="ECO:0000256" key="1">
    <source>
        <dbReference type="ARBA" id="ARBA00001933"/>
    </source>
</evidence>
<dbReference type="InterPro" id="IPR036052">
    <property type="entry name" value="TrpB-like_PALP_sf"/>
</dbReference>
<dbReference type="AlphaFoldDB" id="A0A1N6RYQ3"/>
<dbReference type="GO" id="GO:0000287">
    <property type="term" value="F:magnesium ion binding"/>
    <property type="evidence" value="ECO:0007669"/>
    <property type="project" value="TreeGrafter"/>
</dbReference>
<evidence type="ECO:0000259" key="5">
    <source>
        <dbReference type="Pfam" id="PF00291"/>
    </source>
</evidence>
<evidence type="ECO:0000256" key="4">
    <source>
        <dbReference type="ARBA" id="ARBA00023239"/>
    </source>
</evidence>
<dbReference type="GO" id="GO:0018114">
    <property type="term" value="F:threonine racemase activity"/>
    <property type="evidence" value="ECO:0007669"/>
    <property type="project" value="TreeGrafter"/>
</dbReference>
<dbReference type="PANTHER" id="PTHR43050">
    <property type="entry name" value="SERINE / THREONINE RACEMASE FAMILY MEMBER"/>
    <property type="match status" value="1"/>
</dbReference>
<evidence type="ECO:0000256" key="3">
    <source>
        <dbReference type="ARBA" id="ARBA00022898"/>
    </source>
</evidence>
<proteinExistence type="inferred from homology"/>
<comment type="similarity">
    <text evidence="2">Belongs to the serine/threonine dehydratase family.</text>
</comment>
<keyword evidence="4 6" id="KW-0456">Lyase</keyword>
<dbReference type="Gene3D" id="3.40.50.1100">
    <property type="match status" value="2"/>
</dbReference>
<evidence type="ECO:0000313" key="7">
    <source>
        <dbReference type="Proteomes" id="UP000241788"/>
    </source>
</evidence>
<dbReference type="Proteomes" id="UP000241788">
    <property type="component" value="Unassembled WGS sequence"/>
</dbReference>
<dbReference type="GO" id="GO:0030170">
    <property type="term" value="F:pyridoxal phosphate binding"/>
    <property type="evidence" value="ECO:0007669"/>
    <property type="project" value="TreeGrafter"/>
</dbReference>
<dbReference type="GO" id="GO:0070179">
    <property type="term" value="P:D-serine biosynthetic process"/>
    <property type="evidence" value="ECO:0007669"/>
    <property type="project" value="TreeGrafter"/>
</dbReference>
<organism evidence="6 7">
    <name type="scientific">Solilutibacter tolerans</name>
    <dbReference type="NCBI Taxonomy" id="1604334"/>
    <lineage>
        <taxon>Bacteria</taxon>
        <taxon>Pseudomonadati</taxon>
        <taxon>Pseudomonadota</taxon>
        <taxon>Gammaproteobacteria</taxon>
        <taxon>Lysobacterales</taxon>
        <taxon>Lysobacteraceae</taxon>
        <taxon>Solilutibacter</taxon>
    </lineage>
</organism>
<dbReference type="RefSeq" id="WP_076586093.1">
    <property type="nucleotide sequence ID" value="NZ_FTLW01000002.1"/>
</dbReference>
<reference evidence="7" key="1">
    <citation type="submission" date="2017-01" db="EMBL/GenBank/DDBJ databases">
        <authorList>
            <person name="Varghese N."/>
            <person name="Submissions S."/>
        </authorList>
    </citation>
    <scope>NUCLEOTIDE SEQUENCE [LARGE SCALE GENOMIC DNA]</scope>
    <source>
        <strain evidence="7">UM1</strain>
    </source>
</reference>
<keyword evidence="7" id="KW-1185">Reference proteome</keyword>
<comment type="cofactor">
    <cofactor evidence="1">
        <name>pyridoxal 5'-phosphate</name>
        <dbReference type="ChEBI" id="CHEBI:597326"/>
    </cofactor>
</comment>
<name>A0A1N6RYQ3_9GAMM</name>
<accession>A0A1N6RYQ3</accession>
<dbReference type="GO" id="GO:0003941">
    <property type="term" value="F:L-serine ammonia-lyase activity"/>
    <property type="evidence" value="ECO:0007669"/>
    <property type="project" value="TreeGrafter"/>
</dbReference>
<evidence type="ECO:0000313" key="6">
    <source>
        <dbReference type="EMBL" id="SIQ33826.1"/>
    </source>
</evidence>
<dbReference type="PANTHER" id="PTHR43050:SF1">
    <property type="entry name" value="SERINE RACEMASE"/>
    <property type="match status" value="1"/>
</dbReference>
<dbReference type="Pfam" id="PF00291">
    <property type="entry name" value="PALP"/>
    <property type="match status" value="1"/>
</dbReference>
<dbReference type="InterPro" id="IPR001926">
    <property type="entry name" value="TrpB-like_PALP"/>
</dbReference>
<keyword evidence="3" id="KW-0663">Pyridoxal phosphate</keyword>
<dbReference type="FunFam" id="3.40.50.1100:FF:000005">
    <property type="entry name" value="Threonine dehydratase catabolic"/>
    <property type="match status" value="1"/>
</dbReference>
<sequence length="325" mass="33411">MDAQPLSTGPLPTFPSLLDAAARIRLHARVTPILRSDALDTAAGAQLLFKCENLQRAGAFKFRGACNAVYALDDAIAARGVATQSSGNHGAAIALACRLRGIPATVVVPEGAPKVKLDAIAGEGARIVRCAPNMRARDAAVAQVIAETGATLIHPFDHPDVIAGQGTAAMELIAAESGLDAIIAPVGGGGLLSGTSIATRALSPDTQIWGAEPEAARDAFDSLASGELIIDRVPDTICDGLRGHLSPRTFALIARDANGILLADEASICDAMRLVWTHLKLVIEPSSAVALAVVLGNPTRFSGQRIGIILSGGNIDTASLHVLLA</sequence>
<dbReference type="GO" id="GO:0005524">
    <property type="term" value="F:ATP binding"/>
    <property type="evidence" value="ECO:0007669"/>
    <property type="project" value="TreeGrafter"/>
</dbReference>
<dbReference type="CDD" id="cd01562">
    <property type="entry name" value="Thr-dehyd"/>
    <property type="match status" value="1"/>
</dbReference>
<dbReference type="OrthoDB" id="9811476at2"/>
<feature type="domain" description="Tryptophan synthase beta chain-like PALP" evidence="5">
    <location>
        <begin position="24"/>
        <end position="312"/>
    </location>
</feature>
<dbReference type="GO" id="GO:0030378">
    <property type="term" value="F:serine racemase activity"/>
    <property type="evidence" value="ECO:0007669"/>
    <property type="project" value="TreeGrafter"/>
</dbReference>
<evidence type="ECO:0000256" key="2">
    <source>
        <dbReference type="ARBA" id="ARBA00010869"/>
    </source>
</evidence>